<keyword evidence="10" id="KW-0967">Endosome</keyword>
<organism evidence="19">
    <name type="scientific">Daucus carota subsp. sativus</name>
    <name type="common">Carrot</name>
    <dbReference type="NCBI Taxonomy" id="79200"/>
    <lineage>
        <taxon>Eukaryota</taxon>
        <taxon>Viridiplantae</taxon>
        <taxon>Streptophyta</taxon>
        <taxon>Embryophyta</taxon>
        <taxon>Tracheophyta</taxon>
        <taxon>Spermatophyta</taxon>
        <taxon>Magnoliopsida</taxon>
        <taxon>eudicotyledons</taxon>
        <taxon>Gunneridae</taxon>
        <taxon>Pentapetalae</taxon>
        <taxon>asterids</taxon>
        <taxon>campanulids</taxon>
        <taxon>Apiales</taxon>
        <taxon>Apiaceae</taxon>
        <taxon>Apioideae</taxon>
        <taxon>Scandiceae</taxon>
        <taxon>Daucinae</taxon>
        <taxon>Daucus</taxon>
        <taxon>Daucus sect. Daucus</taxon>
    </lineage>
</organism>
<evidence type="ECO:0000256" key="13">
    <source>
        <dbReference type="ARBA" id="ARBA00023034"/>
    </source>
</evidence>
<gene>
    <name evidence="19" type="ORF">DCAR_017994</name>
    <name evidence="20" type="ORF">DCAR_0520605</name>
</gene>
<accession>A0A162A1L8</accession>
<comment type="similarity">
    <text evidence="8">Belongs to the TMEM134/TMEM230 family.</text>
</comment>
<dbReference type="PANTHER" id="PTHR15664">
    <property type="entry name" value="C20ORF30 PROTEIN"/>
    <property type="match status" value="1"/>
</dbReference>
<keyword evidence="15" id="KW-0968">Cytoplasmic vesicle</keyword>
<keyword evidence="9 18" id="KW-0812">Transmembrane</keyword>
<evidence type="ECO:0000313" key="21">
    <source>
        <dbReference type="Proteomes" id="UP000077755"/>
    </source>
</evidence>
<keyword evidence="13" id="KW-0333">Golgi apparatus</keyword>
<dbReference type="EMBL" id="LNRQ01000005">
    <property type="protein sequence ID" value="KZM94752.1"/>
    <property type="molecule type" value="Genomic_DNA"/>
</dbReference>
<evidence type="ECO:0000256" key="1">
    <source>
        <dbReference type="ARBA" id="ARBA00004141"/>
    </source>
</evidence>
<evidence type="ECO:0000256" key="12">
    <source>
        <dbReference type="ARBA" id="ARBA00023018"/>
    </source>
</evidence>
<evidence type="ECO:0000256" key="8">
    <source>
        <dbReference type="ARBA" id="ARBA00007743"/>
    </source>
</evidence>
<feature type="transmembrane region" description="Helical" evidence="18">
    <location>
        <begin position="35"/>
        <end position="55"/>
    </location>
</feature>
<dbReference type="InterPro" id="IPR044234">
    <property type="entry name" value="TMEM230"/>
</dbReference>
<evidence type="ECO:0000256" key="17">
    <source>
        <dbReference type="ARBA" id="ARBA00024088"/>
    </source>
</evidence>
<name>A0A162A1L8_DAUCS</name>
<dbReference type="OrthoDB" id="5597044at2759"/>
<dbReference type="GO" id="GO:0016020">
    <property type="term" value="C:membrane"/>
    <property type="evidence" value="ECO:0007669"/>
    <property type="project" value="UniProtKB-SubCell"/>
</dbReference>
<evidence type="ECO:0000256" key="18">
    <source>
        <dbReference type="SAM" id="Phobius"/>
    </source>
</evidence>
<dbReference type="GO" id="GO:0005794">
    <property type="term" value="C:Golgi apparatus"/>
    <property type="evidence" value="ECO:0007669"/>
    <property type="project" value="UniProtKB-SubCell"/>
</dbReference>
<evidence type="ECO:0000256" key="14">
    <source>
        <dbReference type="ARBA" id="ARBA00023136"/>
    </source>
</evidence>
<evidence type="ECO:0000256" key="11">
    <source>
        <dbReference type="ARBA" id="ARBA00022989"/>
    </source>
</evidence>
<evidence type="ECO:0000256" key="2">
    <source>
        <dbReference type="ARBA" id="ARBA00004172"/>
    </source>
</evidence>
<keyword evidence="11 18" id="KW-1133">Transmembrane helix</keyword>
<keyword evidence="12" id="KW-0770">Synapse</keyword>
<evidence type="ECO:0000256" key="15">
    <source>
        <dbReference type="ARBA" id="ARBA00023329"/>
    </source>
</evidence>
<evidence type="ECO:0000256" key="16">
    <source>
        <dbReference type="ARBA" id="ARBA00024003"/>
    </source>
</evidence>
<evidence type="ECO:0000256" key="4">
    <source>
        <dbReference type="ARBA" id="ARBA00004412"/>
    </source>
</evidence>
<dbReference type="GO" id="GO:0005770">
    <property type="term" value="C:late endosome"/>
    <property type="evidence" value="ECO:0007669"/>
    <property type="project" value="UniProtKB-SubCell"/>
</dbReference>
<dbReference type="KEGG" id="dcr:108222160"/>
<evidence type="ECO:0000313" key="20">
    <source>
        <dbReference type="EMBL" id="WOH01224.1"/>
    </source>
</evidence>
<dbReference type="Pfam" id="PF05915">
    <property type="entry name" value="TMEM_230_134"/>
    <property type="match status" value="1"/>
</dbReference>
<dbReference type="AlphaFoldDB" id="A0A162A1L8"/>
<evidence type="ECO:0000256" key="7">
    <source>
        <dbReference type="ARBA" id="ARBA00004603"/>
    </source>
</evidence>
<evidence type="ECO:0000256" key="10">
    <source>
        <dbReference type="ARBA" id="ARBA00022753"/>
    </source>
</evidence>
<dbReference type="GO" id="GO:0005769">
    <property type="term" value="C:early endosome"/>
    <property type="evidence" value="ECO:0007669"/>
    <property type="project" value="UniProtKB-SubCell"/>
</dbReference>
<keyword evidence="21" id="KW-1185">Reference proteome</keyword>
<evidence type="ECO:0000256" key="5">
    <source>
        <dbReference type="ARBA" id="ARBA00004419"/>
    </source>
</evidence>
<keyword evidence="14 18" id="KW-0472">Membrane</keyword>
<evidence type="ECO:0000313" key="19">
    <source>
        <dbReference type="EMBL" id="KZM94752.1"/>
    </source>
</evidence>
<dbReference type="OMA" id="GLFMMYN"/>
<reference evidence="19" key="1">
    <citation type="journal article" date="2016" name="Nat. Genet.">
        <title>A high-quality carrot genome assembly provides new insights into carotenoid accumulation and asterid genome evolution.</title>
        <authorList>
            <person name="Iorizzo M."/>
            <person name="Ellison S."/>
            <person name="Senalik D."/>
            <person name="Zeng P."/>
            <person name="Satapoomin P."/>
            <person name="Huang J."/>
            <person name="Bowman M."/>
            <person name="Iovene M."/>
            <person name="Sanseverino W."/>
            <person name="Cavagnaro P."/>
            <person name="Yildiz M."/>
            <person name="Macko-Podgorni A."/>
            <person name="Moranska E."/>
            <person name="Grzebelus E."/>
            <person name="Grzebelus D."/>
            <person name="Ashrafi H."/>
            <person name="Zheng Z."/>
            <person name="Cheng S."/>
            <person name="Spooner D."/>
            <person name="Van Deynze A."/>
            <person name="Simon P."/>
        </authorList>
    </citation>
    <scope>NUCLEOTIDE SEQUENCE [LARGE SCALE GENOMIC DNA]</scope>
    <source>
        <tissue evidence="19">Leaf</tissue>
    </source>
</reference>
<dbReference type="Gramene" id="KZM94752">
    <property type="protein sequence ID" value="KZM94752"/>
    <property type="gene ID" value="DCAR_017994"/>
</dbReference>
<evidence type="ECO:0000256" key="3">
    <source>
        <dbReference type="ARBA" id="ARBA00004234"/>
    </source>
</evidence>
<evidence type="ECO:0000256" key="9">
    <source>
        <dbReference type="ARBA" id="ARBA00022692"/>
    </source>
</evidence>
<protein>
    <recommendedName>
        <fullName evidence="17">Transmembrane protein 230</fullName>
    </recommendedName>
</protein>
<feature type="transmembrane region" description="Helical" evidence="18">
    <location>
        <begin position="67"/>
        <end position="89"/>
    </location>
</feature>
<comment type="subcellular location">
    <subcellularLocation>
        <location evidence="5">Cytoplasmic vesicle</location>
        <location evidence="5">Autophagosome</location>
    </subcellularLocation>
    <subcellularLocation>
        <location evidence="3">Cytoplasmic vesicle</location>
        <location evidence="3">Secretory vesicle</location>
        <location evidence="3">Synaptic vesicle</location>
    </subcellularLocation>
    <subcellularLocation>
        <location evidence="4">Early endosome</location>
    </subcellularLocation>
    <subcellularLocation>
        <location evidence="6">Golgi apparatus</location>
        <location evidence="6">trans-Golgi network</location>
    </subcellularLocation>
    <subcellularLocation>
        <location evidence="7">Late endosome</location>
    </subcellularLocation>
    <subcellularLocation>
        <location evidence="1">Membrane</location>
        <topology evidence="1">Multi-pass membrane protein</topology>
    </subcellularLocation>
    <subcellularLocation>
        <location evidence="2">Recycling endosome</location>
    </subcellularLocation>
</comment>
<dbReference type="InterPro" id="IPR008590">
    <property type="entry name" value="TMEM_230/134"/>
</dbReference>
<sequence length="106" mass="11824">MAYVDQAFSITDDDLMMDDHSFSYTATNRPPIKEIAFAVSLLVFGILVIVSGFFMSTYQVGGDHAHGVFFSILGSIMFIPGCYYTWVAYSAYKGYKRFSSSDNLPV</sequence>
<reference evidence="20" key="2">
    <citation type="submission" date="2022-03" db="EMBL/GenBank/DDBJ databases">
        <title>Draft title - Genomic analysis of global carrot germplasm unveils the trajectory of domestication and the origin of high carotenoid orange carrot.</title>
        <authorList>
            <person name="Iorizzo M."/>
            <person name="Ellison S."/>
            <person name="Senalik D."/>
            <person name="Macko-Podgorni A."/>
            <person name="Grzebelus D."/>
            <person name="Bostan H."/>
            <person name="Rolling W."/>
            <person name="Curaba J."/>
            <person name="Simon P."/>
        </authorList>
    </citation>
    <scope>NUCLEOTIDE SEQUENCE</scope>
    <source>
        <tissue evidence="20">Leaf</tissue>
    </source>
</reference>
<dbReference type="PANTHER" id="PTHR15664:SF6">
    <property type="entry name" value="TRANSMEMBRANE PROTEIN 230"/>
    <property type="match status" value="1"/>
</dbReference>
<proteinExistence type="inferred from homology"/>
<dbReference type="GO" id="GO:0005776">
    <property type="term" value="C:autophagosome"/>
    <property type="evidence" value="ECO:0007669"/>
    <property type="project" value="UniProtKB-SubCell"/>
</dbReference>
<dbReference type="Proteomes" id="UP000077755">
    <property type="component" value="Chromosome 5"/>
</dbReference>
<dbReference type="EMBL" id="CP093347">
    <property type="protein sequence ID" value="WOH01224.1"/>
    <property type="molecule type" value="Genomic_DNA"/>
</dbReference>
<comment type="function">
    <text evidence="16">Involved in trafficking and recycling of synaptic vesicles.</text>
</comment>
<evidence type="ECO:0000256" key="6">
    <source>
        <dbReference type="ARBA" id="ARBA00004601"/>
    </source>
</evidence>
<dbReference type="GO" id="GO:0055037">
    <property type="term" value="C:recycling endosome"/>
    <property type="evidence" value="ECO:0007669"/>
    <property type="project" value="UniProtKB-SubCell"/>
</dbReference>